<evidence type="ECO:0000256" key="3">
    <source>
        <dbReference type="ARBA" id="ARBA00022692"/>
    </source>
</evidence>
<keyword evidence="5 6" id="KW-0472">Membrane</keyword>
<dbReference type="Proteomes" id="UP000476030">
    <property type="component" value="Unassembled WGS sequence"/>
</dbReference>
<evidence type="ECO:0000256" key="4">
    <source>
        <dbReference type="ARBA" id="ARBA00022989"/>
    </source>
</evidence>
<dbReference type="PANTHER" id="PTHR30482:SF20">
    <property type="entry name" value="HIGH-AFFINITY BRANCHED-CHAIN AMINO ACID TRANSPORT SYSTEM PERMEASE PROTEIN LIVM"/>
    <property type="match status" value="1"/>
</dbReference>
<dbReference type="InterPro" id="IPR001851">
    <property type="entry name" value="ABC_transp_permease"/>
</dbReference>
<protein>
    <submittedName>
        <fullName evidence="7">Branched-chain amino acid ABC transporter permease</fullName>
    </submittedName>
</protein>
<evidence type="ECO:0000256" key="6">
    <source>
        <dbReference type="SAM" id="Phobius"/>
    </source>
</evidence>
<evidence type="ECO:0000313" key="7">
    <source>
        <dbReference type="EMBL" id="MZR31625.1"/>
    </source>
</evidence>
<name>A0A6L8W948_9PROT</name>
<dbReference type="InterPro" id="IPR043428">
    <property type="entry name" value="LivM-like"/>
</dbReference>
<evidence type="ECO:0000313" key="8">
    <source>
        <dbReference type="Proteomes" id="UP000476030"/>
    </source>
</evidence>
<dbReference type="PANTHER" id="PTHR30482">
    <property type="entry name" value="HIGH-AFFINITY BRANCHED-CHAIN AMINO ACID TRANSPORT SYSTEM PERMEASE"/>
    <property type="match status" value="1"/>
</dbReference>
<dbReference type="AlphaFoldDB" id="A0A6L8W948"/>
<dbReference type="GO" id="GO:0005886">
    <property type="term" value="C:plasma membrane"/>
    <property type="evidence" value="ECO:0007669"/>
    <property type="project" value="UniProtKB-SubCell"/>
</dbReference>
<feature type="transmembrane region" description="Helical" evidence="6">
    <location>
        <begin position="205"/>
        <end position="228"/>
    </location>
</feature>
<keyword evidence="4 6" id="KW-1133">Transmembrane helix</keyword>
<feature type="transmembrane region" description="Helical" evidence="6">
    <location>
        <begin position="240"/>
        <end position="264"/>
    </location>
</feature>
<reference evidence="7 8" key="1">
    <citation type="submission" date="2019-12" db="EMBL/GenBank/DDBJ databases">
        <title>Snethiella sp. nov. sp. isolated from sea sand.</title>
        <authorList>
            <person name="Kim J."/>
            <person name="Jeong S.E."/>
            <person name="Jung H.S."/>
            <person name="Jeon C.O."/>
        </authorList>
    </citation>
    <scope>NUCLEOTIDE SEQUENCE [LARGE SCALE GENOMIC DNA]</scope>
    <source>
        <strain evidence="7 8">DP05</strain>
    </source>
</reference>
<dbReference type="RefSeq" id="WP_161316112.1">
    <property type="nucleotide sequence ID" value="NZ_WTUW01000002.1"/>
</dbReference>
<evidence type="ECO:0000256" key="2">
    <source>
        <dbReference type="ARBA" id="ARBA00022475"/>
    </source>
</evidence>
<comment type="subcellular location">
    <subcellularLocation>
        <location evidence="1">Cell membrane</location>
        <topology evidence="1">Multi-pass membrane protein</topology>
    </subcellularLocation>
</comment>
<feature type="transmembrane region" description="Helical" evidence="6">
    <location>
        <begin position="103"/>
        <end position="124"/>
    </location>
</feature>
<dbReference type="EMBL" id="WTUW01000002">
    <property type="protein sequence ID" value="MZR31625.1"/>
    <property type="molecule type" value="Genomic_DNA"/>
</dbReference>
<feature type="transmembrane region" description="Helical" evidence="6">
    <location>
        <begin position="47"/>
        <end position="66"/>
    </location>
</feature>
<sequence length="316" mass="33439">MYATFGFVAICILVLPLIIDSIWVKVLTSAAIFTLAAYGVSLLYSHLGLVNLSQVALVGAGGWIMLRLNYAADFPFEVNLLISAVITAFIGMVLALPAIRMKGLYLALITLMIAGGFQIILSAIQFPNGGSGFFGVALQSPGEMRRPVIAESDTAYLRYSIVIVVFGIMLAAAHKFSRPGRAWAMIRKSEANAMAAGVNVTFYKLWCFTLSGFLAGTAGGLLAGALKILDAKSFPAGESILLFALAIVGGVGHWMGAVIAGFLYRVLPAIFNNIGIDADLSLVIFGAALLHAIMTAPNGIAGQISTLFQAWGRQNK</sequence>
<proteinExistence type="predicted"/>
<keyword evidence="3 6" id="KW-0812">Transmembrane</keyword>
<feature type="transmembrane region" description="Helical" evidence="6">
    <location>
        <begin position="6"/>
        <end position="35"/>
    </location>
</feature>
<organism evidence="7 8">
    <name type="scientific">Sneathiella litorea</name>
    <dbReference type="NCBI Taxonomy" id="2606216"/>
    <lineage>
        <taxon>Bacteria</taxon>
        <taxon>Pseudomonadati</taxon>
        <taxon>Pseudomonadota</taxon>
        <taxon>Alphaproteobacteria</taxon>
        <taxon>Sneathiellales</taxon>
        <taxon>Sneathiellaceae</taxon>
        <taxon>Sneathiella</taxon>
    </lineage>
</organism>
<keyword evidence="8" id="KW-1185">Reference proteome</keyword>
<dbReference type="Pfam" id="PF02653">
    <property type="entry name" value="BPD_transp_2"/>
    <property type="match status" value="1"/>
</dbReference>
<feature type="transmembrane region" description="Helical" evidence="6">
    <location>
        <begin position="276"/>
        <end position="294"/>
    </location>
</feature>
<gene>
    <name evidence="7" type="ORF">GQE98_13370</name>
</gene>
<evidence type="ECO:0000256" key="1">
    <source>
        <dbReference type="ARBA" id="ARBA00004651"/>
    </source>
</evidence>
<feature type="transmembrane region" description="Helical" evidence="6">
    <location>
        <begin position="78"/>
        <end position="96"/>
    </location>
</feature>
<comment type="caution">
    <text evidence="7">The sequence shown here is derived from an EMBL/GenBank/DDBJ whole genome shotgun (WGS) entry which is preliminary data.</text>
</comment>
<accession>A0A6L8W948</accession>
<dbReference type="CDD" id="cd06581">
    <property type="entry name" value="TM_PBP1_LivM_like"/>
    <property type="match status" value="1"/>
</dbReference>
<dbReference type="GO" id="GO:0015658">
    <property type="term" value="F:branched-chain amino acid transmembrane transporter activity"/>
    <property type="evidence" value="ECO:0007669"/>
    <property type="project" value="InterPro"/>
</dbReference>
<feature type="transmembrane region" description="Helical" evidence="6">
    <location>
        <begin position="156"/>
        <end position="173"/>
    </location>
</feature>
<evidence type="ECO:0000256" key="5">
    <source>
        <dbReference type="ARBA" id="ARBA00023136"/>
    </source>
</evidence>
<keyword evidence="2" id="KW-1003">Cell membrane</keyword>